<evidence type="ECO:0000313" key="11">
    <source>
        <dbReference type="Proteomes" id="UP001163846"/>
    </source>
</evidence>
<reference evidence="10" key="1">
    <citation type="submission" date="2022-08" db="EMBL/GenBank/DDBJ databases">
        <authorList>
            <consortium name="DOE Joint Genome Institute"/>
            <person name="Min B."/>
            <person name="Riley R."/>
            <person name="Sierra-Patev S."/>
            <person name="Naranjo-Ortiz M."/>
            <person name="Looney B."/>
            <person name="Konkel Z."/>
            <person name="Slot J.C."/>
            <person name="Sakamoto Y."/>
            <person name="Steenwyk J.L."/>
            <person name="Rokas A."/>
            <person name="Carro J."/>
            <person name="Camarero S."/>
            <person name="Ferreira P."/>
            <person name="Molpeceres G."/>
            <person name="Ruiz-Duenas F.J."/>
            <person name="Serrano A."/>
            <person name="Henrissat B."/>
            <person name="Drula E."/>
            <person name="Hughes K.W."/>
            <person name="Mata J.L."/>
            <person name="Ishikawa N.K."/>
            <person name="Vargas-Isla R."/>
            <person name="Ushijima S."/>
            <person name="Smith C.A."/>
            <person name="Ahrendt S."/>
            <person name="Andreopoulos W."/>
            <person name="He G."/>
            <person name="Labutti K."/>
            <person name="Lipzen A."/>
            <person name="Ng V."/>
            <person name="Sandor L."/>
            <person name="Barry K."/>
            <person name="Martinez A.T."/>
            <person name="Xiao Y."/>
            <person name="Gibbons J.G."/>
            <person name="Terashima K."/>
            <person name="Hibbett D.S."/>
            <person name="Grigoriev I.V."/>
        </authorList>
    </citation>
    <scope>NUCLEOTIDE SEQUENCE</scope>
    <source>
        <strain evidence="10">TFB9207</strain>
    </source>
</reference>
<dbReference type="InterPro" id="IPR001487">
    <property type="entry name" value="Bromodomain"/>
</dbReference>
<dbReference type="PROSITE" id="PS50014">
    <property type="entry name" value="BROMODOMAIN_2"/>
    <property type="match status" value="1"/>
</dbReference>
<dbReference type="Pfam" id="PF00439">
    <property type="entry name" value="Bromodomain"/>
    <property type="match status" value="1"/>
</dbReference>
<evidence type="ECO:0000256" key="7">
    <source>
        <dbReference type="ARBA" id="ARBA00023242"/>
    </source>
</evidence>
<evidence type="ECO:0000259" key="9">
    <source>
        <dbReference type="PROSITE" id="PS50014"/>
    </source>
</evidence>
<keyword evidence="2" id="KW-0677">Repeat</keyword>
<gene>
    <name evidence="10" type="ORF">F5878DRAFT_500862</name>
</gene>
<feature type="domain" description="Bromo" evidence="9">
    <location>
        <begin position="1"/>
        <end position="52"/>
    </location>
</feature>
<evidence type="ECO:0000313" key="10">
    <source>
        <dbReference type="EMBL" id="KAJ3830990.1"/>
    </source>
</evidence>
<evidence type="ECO:0000256" key="5">
    <source>
        <dbReference type="ARBA" id="ARBA00023117"/>
    </source>
</evidence>
<dbReference type="GO" id="GO:0003682">
    <property type="term" value="F:chromatin binding"/>
    <property type="evidence" value="ECO:0007669"/>
    <property type="project" value="TreeGrafter"/>
</dbReference>
<sequence length="61" mass="7076">YYMVNERPISMANIRKSVVRGTVYSSIEAYAEDWHCMFANARCYNEDESQIYVDSVSLEAV</sequence>
<evidence type="ECO:0000256" key="3">
    <source>
        <dbReference type="ARBA" id="ARBA00022853"/>
    </source>
</evidence>
<evidence type="ECO:0000256" key="8">
    <source>
        <dbReference type="PROSITE-ProRule" id="PRU00035"/>
    </source>
</evidence>
<comment type="subcellular location">
    <subcellularLocation>
        <location evidence="1">Nucleus</location>
    </subcellularLocation>
</comment>
<accession>A0AA38NUR2</accession>
<keyword evidence="7" id="KW-0539">Nucleus</keyword>
<dbReference type="InterPro" id="IPR036427">
    <property type="entry name" value="Bromodomain-like_sf"/>
</dbReference>
<dbReference type="GO" id="GO:0006368">
    <property type="term" value="P:transcription elongation by RNA polymerase II"/>
    <property type="evidence" value="ECO:0007669"/>
    <property type="project" value="TreeGrafter"/>
</dbReference>
<keyword evidence="5 8" id="KW-0103">Bromodomain</keyword>
<keyword evidence="4" id="KW-0805">Transcription regulation</keyword>
<dbReference type="PANTHER" id="PTHR16062:SF19">
    <property type="entry name" value="PROTEIN POLYBROMO-1"/>
    <property type="match status" value="1"/>
</dbReference>
<proteinExistence type="predicted"/>
<evidence type="ECO:0000256" key="2">
    <source>
        <dbReference type="ARBA" id="ARBA00022737"/>
    </source>
</evidence>
<dbReference type="SUPFAM" id="SSF47370">
    <property type="entry name" value="Bromodomain"/>
    <property type="match status" value="1"/>
</dbReference>
<feature type="non-terminal residue" evidence="10">
    <location>
        <position position="1"/>
    </location>
</feature>
<name>A0AA38NUR2_9AGAR</name>
<evidence type="ECO:0000256" key="6">
    <source>
        <dbReference type="ARBA" id="ARBA00023163"/>
    </source>
</evidence>
<dbReference type="PANTHER" id="PTHR16062">
    <property type="entry name" value="SWI/SNF-RELATED"/>
    <property type="match status" value="1"/>
</dbReference>
<dbReference type="EMBL" id="MU807952">
    <property type="protein sequence ID" value="KAJ3830990.1"/>
    <property type="molecule type" value="Genomic_DNA"/>
</dbReference>
<organism evidence="10 11">
    <name type="scientific">Lentinula raphanica</name>
    <dbReference type="NCBI Taxonomy" id="153919"/>
    <lineage>
        <taxon>Eukaryota</taxon>
        <taxon>Fungi</taxon>
        <taxon>Dikarya</taxon>
        <taxon>Basidiomycota</taxon>
        <taxon>Agaricomycotina</taxon>
        <taxon>Agaricomycetes</taxon>
        <taxon>Agaricomycetidae</taxon>
        <taxon>Agaricales</taxon>
        <taxon>Marasmiineae</taxon>
        <taxon>Omphalotaceae</taxon>
        <taxon>Lentinula</taxon>
    </lineage>
</organism>
<keyword evidence="11" id="KW-1185">Reference proteome</keyword>
<dbReference type="Gene3D" id="1.20.920.10">
    <property type="entry name" value="Bromodomain-like"/>
    <property type="match status" value="1"/>
</dbReference>
<feature type="non-terminal residue" evidence="10">
    <location>
        <position position="61"/>
    </location>
</feature>
<dbReference type="AlphaFoldDB" id="A0AA38NUR2"/>
<dbReference type="GO" id="GO:0006338">
    <property type="term" value="P:chromatin remodeling"/>
    <property type="evidence" value="ECO:0007669"/>
    <property type="project" value="InterPro"/>
</dbReference>
<protein>
    <recommendedName>
        <fullName evidence="9">Bromo domain-containing protein</fullName>
    </recommendedName>
</protein>
<dbReference type="InterPro" id="IPR037382">
    <property type="entry name" value="Rsc/polybromo"/>
</dbReference>
<dbReference type="Proteomes" id="UP001163846">
    <property type="component" value="Unassembled WGS sequence"/>
</dbReference>
<evidence type="ECO:0000256" key="1">
    <source>
        <dbReference type="ARBA" id="ARBA00004123"/>
    </source>
</evidence>
<comment type="caution">
    <text evidence="10">The sequence shown here is derived from an EMBL/GenBank/DDBJ whole genome shotgun (WGS) entry which is preliminary data.</text>
</comment>
<keyword evidence="6" id="KW-0804">Transcription</keyword>
<evidence type="ECO:0000256" key="4">
    <source>
        <dbReference type="ARBA" id="ARBA00023015"/>
    </source>
</evidence>
<dbReference type="GO" id="GO:0016586">
    <property type="term" value="C:RSC-type complex"/>
    <property type="evidence" value="ECO:0007669"/>
    <property type="project" value="InterPro"/>
</dbReference>
<keyword evidence="3" id="KW-0156">Chromatin regulator</keyword>